<protein>
    <recommendedName>
        <fullName evidence="1">DUF6841 domain-containing protein</fullName>
    </recommendedName>
</protein>
<dbReference type="Pfam" id="PF20795">
    <property type="entry name" value="DUF6841"/>
    <property type="match status" value="1"/>
</dbReference>
<feature type="domain" description="DUF6841" evidence="1">
    <location>
        <begin position="56"/>
        <end position="158"/>
    </location>
</feature>
<reference evidence="2" key="1">
    <citation type="submission" date="2018-05" db="EMBL/GenBank/DDBJ databases">
        <authorList>
            <person name="Lanie J.A."/>
            <person name="Ng W.-L."/>
            <person name="Kazmierczak K.M."/>
            <person name="Andrzejewski T.M."/>
            <person name="Davidsen T.M."/>
            <person name="Wayne K.J."/>
            <person name="Tettelin H."/>
            <person name="Glass J.I."/>
            <person name="Rusch D."/>
            <person name="Podicherti R."/>
            <person name="Tsui H.-C.T."/>
            <person name="Winkler M.E."/>
        </authorList>
    </citation>
    <scope>NUCLEOTIDE SEQUENCE</scope>
</reference>
<dbReference type="AlphaFoldDB" id="A0A382FBU3"/>
<sequence length="169" mass="18549">MKHSYHVVVWAFLLVLSSSSPASGQELTASEEAVIKAEVQRHVERYYDFYYERNPEALSTEIFSLPWMSIGGTGASVRTTEEENLAYFESAIAGLLERDWNRSIYTTKNVCVLSAGSAIVSGTNTRTRTDGSIMSVGGVAYVLGKIDGSWRIISFSGHAPNKVVRCGVE</sequence>
<accession>A0A382FBU3</accession>
<dbReference type="InterPro" id="IPR032710">
    <property type="entry name" value="NTF2-like_dom_sf"/>
</dbReference>
<dbReference type="EMBL" id="UINC01048750">
    <property type="protein sequence ID" value="SVB59683.1"/>
    <property type="molecule type" value="Genomic_DNA"/>
</dbReference>
<dbReference type="InterPro" id="IPR049219">
    <property type="entry name" value="DUF6841"/>
</dbReference>
<proteinExistence type="predicted"/>
<evidence type="ECO:0000313" key="2">
    <source>
        <dbReference type="EMBL" id="SVB59683.1"/>
    </source>
</evidence>
<dbReference type="SUPFAM" id="SSF54427">
    <property type="entry name" value="NTF2-like"/>
    <property type="match status" value="1"/>
</dbReference>
<organism evidence="2">
    <name type="scientific">marine metagenome</name>
    <dbReference type="NCBI Taxonomy" id="408172"/>
    <lineage>
        <taxon>unclassified sequences</taxon>
        <taxon>metagenomes</taxon>
        <taxon>ecological metagenomes</taxon>
    </lineage>
</organism>
<name>A0A382FBU3_9ZZZZ</name>
<dbReference type="Gene3D" id="3.10.450.50">
    <property type="match status" value="1"/>
</dbReference>
<gene>
    <name evidence="2" type="ORF">METZ01_LOCUS212537</name>
</gene>
<evidence type="ECO:0000259" key="1">
    <source>
        <dbReference type="Pfam" id="PF20795"/>
    </source>
</evidence>